<gene>
    <name evidence="3" type="ORF">Lalb_Chr04g0258351</name>
</gene>
<dbReference type="PANTHER" id="PTHR36313:SF7">
    <property type="entry name" value="OS09G0474600 PROTEIN"/>
    <property type="match status" value="1"/>
</dbReference>
<evidence type="ECO:0000313" key="4">
    <source>
        <dbReference type="Proteomes" id="UP000447434"/>
    </source>
</evidence>
<feature type="chain" id="PRO_5025595590" evidence="2">
    <location>
        <begin position="31"/>
        <end position="208"/>
    </location>
</feature>
<feature type="region of interest" description="Disordered" evidence="1">
    <location>
        <begin position="63"/>
        <end position="148"/>
    </location>
</feature>
<feature type="compositionally biased region" description="Basic and acidic residues" evidence="1">
    <location>
        <begin position="124"/>
        <end position="136"/>
    </location>
</feature>
<dbReference type="GO" id="GO:0010082">
    <property type="term" value="P:regulation of root meristem growth"/>
    <property type="evidence" value="ECO:0007669"/>
    <property type="project" value="InterPro"/>
</dbReference>
<evidence type="ECO:0000313" key="3">
    <source>
        <dbReference type="EMBL" id="KAE9615724.1"/>
    </source>
</evidence>
<feature type="signal peptide" evidence="2">
    <location>
        <begin position="1"/>
        <end position="30"/>
    </location>
</feature>
<accession>A0A6A4QS11</accession>
<feature type="region of interest" description="Disordered" evidence="1">
    <location>
        <begin position="187"/>
        <end position="208"/>
    </location>
</feature>
<reference evidence="4" key="1">
    <citation type="journal article" date="2020" name="Nat. Commun.">
        <title>Genome sequence of the cluster root forming white lupin.</title>
        <authorList>
            <person name="Hufnagel B."/>
            <person name="Marques A."/>
            <person name="Soriano A."/>
            <person name="Marques L."/>
            <person name="Divol F."/>
            <person name="Doumas P."/>
            <person name="Sallet E."/>
            <person name="Mancinotti D."/>
            <person name="Carrere S."/>
            <person name="Marande W."/>
            <person name="Arribat S."/>
            <person name="Keller J."/>
            <person name="Huneau C."/>
            <person name="Blein T."/>
            <person name="Aime D."/>
            <person name="Laguerre M."/>
            <person name="Taylor J."/>
            <person name="Schubert V."/>
            <person name="Nelson M."/>
            <person name="Geu-Flores F."/>
            <person name="Crespi M."/>
            <person name="Gallardo-Guerrero K."/>
            <person name="Delaux P.-M."/>
            <person name="Salse J."/>
            <person name="Berges H."/>
            <person name="Guyot R."/>
            <person name="Gouzy J."/>
            <person name="Peret B."/>
        </authorList>
    </citation>
    <scope>NUCLEOTIDE SEQUENCE [LARGE SCALE GENOMIC DNA]</scope>
    <source>
        <strain evidence="4">cv. Amiga</strain>
    </source>
</reference>
<proteinExistence type="predicted"/>
<dbReference type="EMBL" id="WOCE01000004">
    <property type="protein sequence ID" value="KAE9615724.1"/>
    <property type="molecule type" value="Genomic_DNA"/>
</dbReference>
<dbReference type="InterPro" id="IPR038804">
    <property type="entry name" value="RGF3"/>
</dbReference>
<dbReference type="PANTHER" id="PTHR36313">
    <property type="entry name" value="ROOT MERISTEM GROWTH FACTOR 2"/>
    <property type="match status" value="1"/>
</dbReference>
<evidence type="ECO:0000256" key="2">
    <source>
        <dbReference type="SAM" id="SignalP"/>
    </source>
</evidence>
<keyword evidence="4" id="KW-1185">Reference proteome</keyword>
<sequence length="208" mass="23254">MRKRKTMMNFKAFSTLLLGCLIFITTQVLGDSLSRVVQVDQEGNKNKLEVTTTKSMYASKEPFERSEAAHMRKLGPGEKKLTKHEETSMISTSKSDKGAYGGKSSKISASKKKDALQKSLGSLRDQRNDIQEDMKMRPKQWKFANGSKDSNVVTVKVSLKSPSKSEEQKDETSSIAEEEAKEIASLMYKDYKGKPSHKPPINNNEPGN</sequence>
<dbReference type="OrthoDB" id="1937240at2759"/>
<name>A0A6A4QS11_LUPAL</name>
<keyword evidence="2" id="KW-0732">Signal</keyword>
<comment type="caution">
    <text evidence="3">The sequence shown here is derived from an EMBL/GenBank/DDBJ whole genome shotgun (WGS) entry which is preliminary data.</text>
</comment>
<protein>
    <submittedName>
        <fullName evidence="3">Uncharacterized protein</fullName>
    </submittedName>
</protein>
<feature type="compositionally biased region" description="Basic and acidic residues" evidence="1">
    <location>
        <begin position="63"/>
        <end position="87"/>
    </location>
</feature>
<evidence type="ECO:0000256" key="1">
    <source>
        <dbReference type="SAM" id="MobiDB-lite"/>
    </source>
</evidence>
<dbReference type="GO" id="GO:0008083">
    <property type="term" value="F:growth factor activity"/>
    <property type="evidence" value="ECO:0007669"/>
    <property type="project" value="InterPro"/>
</dbReference>
<organism evidence="3 4">
    <name type="scientific">Lupinus albus</name>
    <name type="common">White lupine</name>
    <name type="synonym">Lupinus termis</name>
    <dbReference type="NCBI Taxonomy" id="3870"/>
    <lineage>
        <taxon>Eukaryota</taxon>
        <taxon>Viridiplantae</taxon>
        <taxon>Streptophyta</taxon>
        <taxon>Embryophyta</taxon>
        <taxon>Tracheophyta</taxon>
        <taxon>Spermatophyta</taxon>
        <taxon>Magnoliopsida</taxon>
        <taxon>eudicotyledons</taxon>
        <taxon>Gunneridae</taxon>
        <taxon>Pentapetalae</taxon>
        <taxon>rosids</taxon>
        <taxon>fabids</taxon>
        <taxon>Fabales</taxon>
        <taxon>Fabaceae</taxon>
        <taxon>Papilionoideae</taxon>
        <taxon>50 kb inversion clade</taxon>
        <taxon>genistoids sensu lato</taxon>
        <taxon>core genistoids</taxon>
        <taxon>Genisteae</taxon>
        <taxon>Lupinus</taxon>
    </lineage>
</organism>
<dbReference type="Proteomes" id="UP000447434">
    <property type="component" value="Chromosome 4"/>
</dbReference>
<dbReference type="AlphaFoldDB" id="A0A6A4QS11"/>